<feature type="transmembrane region" description="Helical" evidence="1">
    <location>
        <begin position="158"/>
        <end position="177"/>
    </location>
</feature>
<accession>A0ABY7M3A2</accession>
<keyword evidence="3" id="KW-1185">Reference proteome</keyword>
<evidence type="ECO:0000313" key="2">
    <source>
        <dbReference type="EMBL" id="WBL31415.1"/>
    </source>
</evidence>
<dbReference type="Proteomes" id="UP001210120">
    <property type="component" value="Chromosome"/>
</dbReference>
<organism evidence="2 3">
    <name type="scientific">Candidatus Phytoplasma sacchari</name>
    <dbReference type="NCBI Taxonomy" id="2609813"/>
    <lineage>
        <taxon>Bacteria</taxon>
        <taxon>Bacillati</taxon>
        <taxon>Mycoplasmatota</taxon>
        <taxon>Mollicutes</taxon>
        <taxon>Acholeplasmatales</taxon>
        <taxon>Acholeplasmataceae</taxon>
        <taxon>Candidatus Phytoplasma</taxon>
        <taxon>16SrXI (Rice yellow dwarf group)</taxon>
    </lineage>
</organism>
<reference evidence="2" key="1">
    <citation type="submission" date="2022-12" db="EMBL/GenBank/DDBJ databases">
        <title>Genomic Characterization of Candidatus Phytoplasma sacchari in China.</title>
        <authorList>
            <person name="Zhang R.-Y."/>
        </authorList>
    </citation>
    <scope>NUCLEOTIDE SEQUENCE [LARGE SCALE GENOMIC DNA]</scope>
    <source>
        <strain evidence="2">SCWL1</strain>
    </source>
</reference>
<evidence type="ECO:0008006" key="4">
    <source>
        <dbReference type="Google" id="ProtNLM"/>
    </source>
</evidence>
<evidence type="ECO:0000313" key="3">
    <source>
        <dbReference type="Proteomes" id="UP001210120"/>
    </source>
</evidence>
<keyword evidence="1" id="KW-1133">Transmembrane helix</keyword>
<keyword evidence="1" id="KW-0812">Transmembrane</keyword>
<proteinExistence type="predicted"/>
<feature type="transmembrane region" description="Helical" evidence="1">
    <location>
        <begin position="209"/>
        <end position="233"/>
    </location>
</feature>
<feature type="transmembrane region" description="Helical" evidence="1">
    <location>
        <begin position="130"/>
        <end position="146"/>
    </location>
</feature>
<feature type="transmembrane region" description="Helical" evidence="1">
    <location>
        <begin position="17"/>
        <end position="35"/>
    </location>
</feature>
<feature type="transmembrane region" description="Helical" evidence="1">
    <location>
        <begin position="55"/>
        <end position="76"/>
    </location>
</feature>
<keyword evidence="1" id="KW-0472">Membrane</keyword>
<evidence type="ECO:0000256" key="1">
    <source>
        <dbReference type="SAM" id="Phobius"/>
    </source>
</evidence>
<gene>
    <name evidence="2" type="ORF">O7R10_02330</name>
</gene>
<feature type="transmembrane region" description="Helical" evidence="1">
    <location>
        <begin position="88"/>
        <end position="110"/>
    </location>
</feature>
<dbReference type="EMBL" id="CP115156">
    <property type="protein sequence ID" value="WBL31415.1"/>
    <property type="molecule type" value="Genomic_DNA"/>
</dbReference>
<name>A0ABY7M3A2_9MOLU</name>
<sequence>MTYFKKKKLIRINEKKILFLFWIMLLIHIFRYYLIIRGTPDFLSFKSTENKNWNFIELLARFSKQSIILVFFIITLKLFKKNVNKKWFYYLSFIALVDILLSCIIYNVIIDKFSSLKKFYLDYQYLTINFVEHVYFPIFYLIFFLFSNIKSISLKKNYISLIHPLFYFLIFVIISLYDPNFCKYPYSFMNPKIGKCLLKFIYNKEPKNWLGVFINCLFISFIIYLISFVLIKIKEYIILNNKRKKIL</sequence>
<protein>
    <recommendedName>
        <fullName evidence="4">Integral membrane protein</fullName>
    </recommendedName>
</protein>